<evidence type="ECO:0000313" key="2">
    <source>
        <dbReference type="Proteomes" id="UP000712600"/>
    </source>
</evidence>
<protein>
    <submittedName>
        <fullName evidence="1">Uncharacterized protein</fullName>
    </submittedName>
</protein>
<dbReference type="Proteomes" id="UP000712600">
    <property type="component" value="Unassembled WGS sequence"/>
</dbReference>
<reference evidence="1" key="1">
    <citation type="submission" date="2019-12" db="EMBL/GenBank/DDBJ databases">
        <title>Genome sequencing and annotation of Brassica cretica.</title>
        <authorList>
            <person name="Studholme D.J."/>
            <person name="Sarris P."/>
        </authorList>
    </citation>
    <scope>NUCLEOTIDE SEQUENCE</scope>
    <source>
        <strain evidence="1">PFS-109/04</strain>
        <tissue evidence="1">Leaf</tissue>
    </source>
</reference>
<sequence>MDTLRKKLTPTIQSFGCLSQVLVQSQSRRVMKKTAKVLIVMPKNMRSSQKGKCIHLLLFLCIFYKIADWF</sequence>
<comment type="caution">
    <text evidence="1">The sequence shown here is derived from an EMBL/GenBank/DDBJ whole genome shotgun (WGS) entry which is preliminary data.</text>
</comment>
<proteinExistence type="predicted"/>
<organism evidence="1 2">
    <name type="scientific">Brassica cretica</name>
    <name type="common">Mustard</name>
    <dbReference type="NCBI Taxonomy" id="69181"/>
    <lineage>
        <taxon>Eukaryota</taxon>
        <taxon>Viridiplantae</taxon>
        <taxon>Streptophyta</taxon>
        <taxon>Embryophyta</taxon>
        <taxon>Tracheophyta</taxon>
        <taxon>Spermatophyta</taxon>
        <taxon>Magnoliopsida</taxon>
        <taxon>eudicotyledons</taxon>
        <taxon>Gunneridae</taxon>
        <taxon>Pentapetalae</taxon>
        <taxon>rosids</taxon>
        <taxon>malvids</taxon>
        <taxon>Brassicales</taxon>
        <taxon>Brassicaceae</taxon>
        <taxon>Brassiceae</taxon>
        <taxon>Brassica</taxon>
    </lineage>
</organism>
<accession>A0A8S9RVW6</accession>
<dbReference type="EMBL" id="QGKX02000088">
    <property type="protein sequence ID" value="KAF3584726.1"/>
    <property type="molecule type" value="Genomic_DNA"/>
</dbReference>
<dbReference type="AlphaFoldDB" id="A0A8S9RVW6"/>
<gene>
    <name evidence="1" type="ORF">F2Q69_00031871</name>
</gene>
<evidence type="ECO:0000313" key="1">
    <source>
        <dbReference type="EMBL" id="KAF3584726.1"/>
    </source>
</evidence>
<name>A0A8S9RVW6_BRACR</name>